<dbReference type="EMBL" id="CABIKO010000098">
    <property type="protein sequence ID" value="VVA25787.1"/>
    <property type="molecule type" value="Genomic_DNA"/>
</dbReference>
<gene>
    <name evidence="2" type="ORF">ALMOND_2B013567</name>
    <name evidence="1" type="ORF">L3X38_006540</name>
</gene>
<proteinExistence type="predicted"/>
<reference evidence="2" key="1">
    <citation type="submission" date="2019-07" db="EMBL/GenBank/DDBJ databases">
        <authorList>
            <person name="Alioto T."/>
            <person name="Alioto T."/>
            <person name="Gomez Garrido J."/>
        </authorList>
    </citation>
    <scope>NUCLEOTIDE SEQUENCE</scope>
</reference>
<evidence type="ECO:0000313" key="2">
    <source>
        <dbReference type="EMBL" id="VVA25787.1"/>
    </source>
</evidence>
<protein>
    <submittedName>
        <fullName evidence="2">PREDICTED: pentatricopeptide repeat-containing</fullName>
    </submittedName>
</protein>
<evidence type="ECO:0000313" key="4">
    <source>
        <dbReference type="Proteomes" id="UP001054821"/>
    </source>
</evidence>
<dbReference type="OMA" id="NEYEVHE"/>
<keyword evidence="4" id="KW-1185">Reference proteome</keyword>
<dbReference type="EMBL" id="JAJFAZ020000001">
    <property type="protein sequence ID" value="KAI5353646.1"/>
    <property type="molecule type" value="Genomic_DNA"/>
</dbReference>
<name>A0A5E4FD63_PRUDU</name>
<sequence length="118" mass="13833">MDAAADHRSPSFMTLKELVPLQPWKTPPPPFSQSRCGKYTKVKDPIPKDGARVVFWAPKTPQREADDYDIDVEIPYQGLFEFIDKFVIRKVRLWIDRLLGEILCLPKYDAYHYHSRLI</sequence>
<dbReference type="InParanoid" id="A0A5E4FD63"/>
<evidence type="ECO:0000313" key="1">
    <source>
        <dbReference type="EMBL" id="KAI5353646.1"/>
    </source>
</evidence>
<evidence type="ECO:0000313" key="3">
    <source>
        <dbReference type="Proteomes" id="UP000327085"/>
    </source>
</evidence>
<dbReference type="AlphaFoldDB" id="A0A5E4FD63"/>
<dbReference type="Proteomes" id="UP000327085">
    <property type="component" value="Chromosome 1"/>
</dbReference>
<reference evidence="1 4" key="3">
    <citation type="journal article" date="2022" name="G3 (Bethesda)">
        <title>Whole-genome sequence and methylome profiling of the almond [Prunus dulcis (Mill.) D.A. Webb] cultivar 'Nonpareil'.</title>
        <authorList>
            <person name="D'Amico-Willman K.M."/>
            <person name="Ouma W.Z."/>
            <person name="Meulia T."/>
            <person name="Sideli G.M."/>
            <person name="Gradziel T.M."/>
            <person name="Fresnedo-Ramirez J."/>
        </authorList>
    </citation>
    <scope>NUCLEOTIDE SEQUENCE [LARGE SCALE GENOMIC DNA]</scope>
    <source>
        <strain evidence="1">Clone GOH B32 T37-40</strain>
    </source>
</reference>
<organism evidence="2 3">
    <name type="scientific">Prunus dulcis</name>
    <name type="common">Almond</name>
    <name type="synonym">Amygdalus dulcis</name>
    <dbReference type="NCBI Taxonomy" id="3755"/>
    <lineage>
        <taxon>Eukaryota</taxon>
        <taxon>Viridiplantae</taxon>
        <taxon>Streptophyta</taxon>
        <taxon>Embryophyta</taxon>
        <taxon>Tracheophyta</taxon>
        <taxon>Spermatophyta</taxon>
        <taxon>Magnoliopsida</taxon>
        <taxon>eudicotyledons</taxon>
        <taxon>Gunneridae</taxon>
        <taxon>Pentapetalae</taxon>
        <taxon>rosids</taxon>
        <taxon>fabids</taxon>
        <taxon>Rosales</taxon>
        <taxon>Rosaceae</taxon>
        <taxon>Amygdaloideae</taxon>
        <taxon>Amygdaleae</taxon>
        <taxon>Prunus</taxon>
    </lineage>
</organism>
<dbReference type="Proteomes" id="UP001054821">
    <property type="component" value="Chromosome 1"/>
</dbReference>
<accession>A0A5E4FD63</accession>
<dbReference type="Gramene" id="VVA25787">
    <property type="protein sequence ID" value="VVA25787"/>
    <property type="gene ID" value="Prudul26B013567"/>
</dbReference>
<reference evidence="3" key="2">
    <citation type="journal article" date="2020" name="Plant J.">
        <title>Transposons played a major role in the diversification between the closely related almond and peach genomes: results from the almond genome sequence.</title>
        <authorList>
            <person name="Alioto T."/>
            <person name="Alexiou K.G."/>
            <person name="Bardil A."/>
            <person name="Barteri F."/>
            <person name="Castanera R."/>
            <person name="Cruz F."/>
            <person name="Dhingra A."/>
            <person name="Duval H."/>
            <person name="Fernandez I Marti A."/>
            <person name="Frias L."/>
            <person name="Galan B."/>
            <person name="Garcia J.L."/>
            <person name="Howad W."/>
            <person name="Gomez-Garrido J."/>
            <person name="Gut M."/>
            <person name="Julca I."/>
            <person name="Morata J."/>
            <person name="Puigdomenech P."/>
            <person name="Ribeca P."/>
            <person name="Rubio Cabetas M.J."/>
            <person name="Vlasova A."/>
            <person name="Wirthensohn M."/>
            <person name="Garcia-Mas J."/>
            <person name="Gabaldon T."/>
            <person name="Casacuberta J.M."/>
            <person name="Arus P."/>
        </authorList>
    </citation>
    <scope>NUCLEOTIDE SEQUENCE [LARGE SCALE GENOMIC DNA]</scope>
    <source>
        <strain evidence="3">cv. Texas</strain>
    </source>
</reference>